<feature type="compositionally biased region" description="Basic and acidic residues" evidence="1">
    <location>
        <begin position="48"/>
        <end position="61"/>
    </location>
</feature>
<proteinExistence type="predicted"/>
<evidence type="ECO:0000313" key="3">
    <source>
        <dbReference type="Proteomes" id="UP000294911"/>
    </source>
</evidence>
<evidence type="ECO:0000313" key="2">
    <source>
        <dbReference type="EMBL" id="TCP40754.1"/>
    </source>
</evidence>
<name>A0A4R2PZE8_9PSEU</name>
<comment type="caution">
    <text evidence="2">The sequence shown here is derived from an EMBL/GenBank/DDBJ whole genome shotgun (WGS) entry which is preliminary data.</text>
</comment>
<dbReference type="AlphaFoldDB" id="A0A4R2PZE8"/>
<evidence type="ECO:0000256" key="1">
    <source>
        <dbReference type="SAM" id="MobiDB-lite"/>
    </source>
</evidence>
<sequence length="105" mass="11950">MPTHLANVHHQLVVPGTGDEGRSWSRPRRYVRRGRAHRSRNIRPQQQDGRDHTVQKPKETSDQIVNAEGILGVFENERDGYAEVVGFAYKRIADGSRGEPSRGHR</sequence>
<organism evidence="2 3">
    <name type="scientific">Tamaricihabitans halophyticus</name>
    <dbReference type="NCBI Taxonomy" id="1262583"/>
    <lineage>
        <taxon>Bacteria</taxon>
        <taxon>Bacillati</taxon>
        <taxon>Actinomycetota</taxon>
        <taxon>Actinomycetes</taxon>
        <taxon>Pseudonocardiales</taxon>
        <taxon>Pseudonocardiaceae</taxon>
        <taxon>Tamaricihabitans</taxon>
    </lineage>
</organism>
<accession>A0A4R2PZE8</accession>
<dbReference type="EMBL" id="SLXQ01000028">
    <property type="protein sequence ID" value="TCP40754.1"/>
    <property type="molecule type" value="Genomic_DNA"/>
</dbReference>
<gene>
    <name evidence="2" type="ORF">EV191_1284</name>
</gene>
<feature type="compositionally biased region" description="Basic residues" evidence="1">
    <location>
        <begin position="25"/>
        <end position="41"/>
    </location>
</feature>
<reference evidence="2 3" key="1">
    <citation type="submission" date="2019-03" db="EMBL/GenBank/DDBJ databases">
        <title>Genomic Encyclopedia of Type Strains, Phase IV (KMG-IV): sequencing the most valuable type-strain genomes for metagenomic binning, comparative biology and taxonomic classification.</title>
        <authorList>
            <person name="Goeker M."/>
        </authorList>
    </citation>
    <scope>NUCLEOTIDE SEQUENCE [LARGE SCALE GENOMIC DNA]</scope>
    <source>
        <strain evidence="2 3">DSM 45765</strain>
    </source>
</reference>
<protein>
    <submittedName>
        <fullName evidence="2">Uncharacterized protein</fullName>
    </submittedName>
</protein>
<dbReference type="Proteomes" id="UP000294911">
    <property type="component" value="Unassembled WGS sequence"/>
</dbReference>
<keyword evidence="3" id="KW-1185">Reference proteome</keyword>
<feature type="region of interest" description="Disordered" evidence="1">
    <location>
        <begin position="1"/>
        <end position="63"/>
    </location>
</feature>